<organism evidence="2 3">
    <name type="scientific">Hirundo rustica rustica</name>
    <dbReference type="NCBI Taxonomy" id="333673"/>
    <lineage>
        <taxon>Eukaryota</taxon>
        <taxon>Metazoa</taxon>
        <taxon>Chordata</taxon>
        <taxon>Craniata</taxon>
        <taxon>Vertebrata</taxon>
        <taxon>Euteleostomi</taxon>
        <taxon>Archelosauria</taxon>
        <taxon>Archosauria</taxon>
        <taxon>Dinosauria</taxon>
        <taxon>Saurischia</taxon>
        <taxon>Theropoda</taxon>
        <taxon>Coelurosauria</taxon>
        <taxon>Aves</taxon>
        <taxon>Neognathae</taxon>
        <taxon>Neoaves</taxon>
        <taxon>Telluraves</taxon>
        <taxon>Australaves</taxon>
        <taxon>Passeriformes</taxon>
        <taxon>Sylvioidea</taxon>
        <taxon>Hirundinidae</taxon>
        <taxon>Hirundo</taxon>
    </lineage>
</organism>
<sequence length="292" mass="33282">MESSQASGQLTPKRGEQQAQPDVTSLSLPKKEEKRTHLQEITGFYMALPRAAAWQLRARPHIPYNKPHLLKPNFRDLSSTFIYTVLESSAAGGSNFYKFPQELAGFWAGKYSPHRVLKSSFAEDRNFSSSRVAFMARHCSPGYTFLLLVSHVYSHVYWDNVLIFTIGWTLYTEPQLLISQGSITDYFYAKCHEFSYETSKNCWNVSKLIVLRADVPDLIEAGAYVTSGLPCREGMTVCDKLQSRVIEWLWWVPSTQSVSTHQRVPELQVYHADSGETTPPMKLSMKPIRESK</sequence>
<dbReference type="Proteomes" id="UP000269221">
    <property type="component" value="Unassembled WGS sequence"/>
</dbReference>
<comment type="caution">
    <text evidence="2">The sequence shown here is derived from an EMBL/GenBank/DDBJ whole genome shotgun (WGS) entry which is preliminary data.</text>
</comment>
<proteinExistence type="predicted"/>
<keyword evidence="3" id="KW-1185">Reference proteome</keyword>
<protein>
    <submittedName>
        <fullName evidence="2">Uncharacterized protein</fullName>
    </submittedName>
</protein>
<dbReference type="AlphaFoldDB" id="A0A3M0KPN9"/>
<feature type="compositionally biased region" description="Polar residues" evidence="1">
    <location>
        <begin position="17"/>
        <end position="27"/>
    </location>
</feature>
<evidence type="ECO:0000313" key="2">
    <source>
        <dbReference type="EMBL" id="RMC15219.1"/>
    </source>
</evidence>
<dbReference type="EMBL" id="QRBI01000104">
    <property type="protein sequence ID" value="RMC15219.1"/>
    <property type="molecule type" value="Genomic_DNA"/>
</dbReference>
<feature type="region of interest" description="Disordered" evidence="1">
    <location>
        <begin position="1"/>
        <end position="34"/>
    </location>
</feature>
<name>A0A3M0KPN9_HIRRU</name>
<evidence type="ECO:0000256" key="1">
    <source>
        <dbReference type="SAM" id="MobiDB-lite"/>
    </source>
</evidence>
<reference evidence="2 3" key="1">
    <citation type="submission" date="2018-07" db="EMBL/GenBank/DDBJ databases">
        <title>A high quality draft genome assembly of the barn swallow (H. rustica rustica).</title>
        <authorList>
            <person name="Formenti G."/>
            <person name="Chiara M."/>
            <person name="Poveda L."/>
            <person name="Francoijs K.-J."/>
            <person name="Bonisoli-Alquati A."/>
            <person name="Canova L."/>
            <person name="Gianfranceschi L."/>
            <person name="Horner D.S."/>
            <person name="Saino N."/>
        </authorList>
    </citation>
    <scope>NUCLEOTIDE SEQUENCE [LARGE SCALE GENOMIC DNA]</scope>
    <source>
        <strain evidence="2">Chelidonia</strain>
        <tissue evidence="2">Blood</tissue>
    </source>
</reference>
<evidence type="ECO:0000313" key="3">
    <source>
        <dbReference type="Proteomes" id="UP000269221"/>
    </source>
</evidence>
<gene>
    <name evidence="2" type="ORF">DUI87_07403</name>
</gene>
<accession>A0A3M0KPN9</accession>
<feature type="compositionally biased region" description="Polar residues" evidence="1">
    <location>
        <begin position="1"/>
        <end position="10"/>
    </location>
</feature>